<dbReference type="RefSeq" id="WP_262572278.1">
    <property type="nucleotide sequence ID" value="NZ_JAOQKJ010000001.1"/>
</dbReference>
<evidence type="ECO:0000256" key="3">
    <source>
        <dbReference type="ARBA" id="ARBA00022618"/>
    </source>
</evidence>
<evidence type="ECO:0000256" key="9">
    <source>
        <dbReference type="SAM" id="SignalP"/>
    </source>
</evidence>
<name>A0ABT2SYE7_9FIRM</name>
<gene>
    <name evidence="11" type="primary">tig</name>
    <name evidence="11" type="ORF">OCV77_00380</name>
</gene>
<comment type="subcellular location">
    <subcellularLocation>
        <location evidence="2">Cytoplasm</location>
    </subcellularLocation>
</comment>
<keyword evidence="9" id="KW-0732">Signal</keyword>
<dbReference type="InterPro" id="IPR046357">
    <property type="entry name" value="PPIase_dom_sf"/>
</dbReference>
<feature type="signal peptide" evidence="9">
    <location>
        <begin position="1"/>
        <end position="18"/>
    </location>
</feature>
<reference evidence="11 12" key="1">
    <citation type="journal article" date="2021" name="ISME Commun">
        <title>Automated analysis of genomic sequences facilitates high-throughput and comprehensive description of bacteria.</title>
        <authorList>
            <person name="Hitch T.C.A."/>
        </authorList>
    </citation>
    <scope>NUCLEOTIDE SEQUENCE [LARGE SCALE GENOMIC DNA]</scope>
    <source>
        <strain evidence="11 12">Sanger_18</strain>
    </source>
</reference>
<dbReference type="PROSITE" id="PS51257">
    <property type="entry name" value="PROKAR_LIPOPROTEIN"/>
    <property type="match status" value="1"/>
</dbReference>
<keyword evidence="6" id="KW-0131">Cell cycle</keyword>
<evidence type="ECO:0000256" key="4">
    <source>
        <dbReference type="ARBA" id="ARBA00023110"/>
    </source>
</evidence>
<protein>
    <recommendedName>
        <fullName evidence="7">peptidylprolyl isomerase</fullName>
        <ecNumber evidence="7">5.2.1.8</ecNumber>
    </recommendedName>
</protein>
<evidence type="ECO:0000313" key="12">
    <source>
        <dbReference type="Proteomes" id="UP001652432"/>
    </source>
</evidence>
<keyword evidence="5 7" id="KW-0413">Isomerase</keyword>
<feature type="region of interest" description="Disordered" evidence="8">
    <location>
        <begin position="25"/>
        <end position="48"/>
    </location>
</feature>
<evidence type="ECO:0000313" key="11">
    <source>
        <dbReference type="EMBL" id="MCU6742970.1"/>
    </source>
</evidence>
<dbReference type="InterPro" id="IPR037041">
    <property type="entry name" value="Trigger_fac_C_sf"/>
</dbReference>
<dbReference type="GO" id="GO:0003755">
    <property type="term" value="F:peptidyl-prolyl cis-trans isomerase activity"/>
    <property type="evidence" value="ECO:0007669"/>
    <property type="project" value="UniProtKB-EC"/>
</dbReference>
<dbReference type="SUPFAM" id="SSF109998">
    <property type="entry name" value="Triger factor/SurA peptide-binding domain-like"/>
    <property type="match status" value="1"/>
</dbReference>
<keyword evidence="4 7" id="KW-0697">Rotamase</keyword>
<sequence>MKRKLLAALLVAVTVSMAACGQKAENAEQGTEAEGSTEAAESTDTDGSYLKDYTASDYVTLGEYKGLEISMTSEEPVVTEEDVDSYIEYVRQMNPVSTPVEGRAVQSGDTVNIDYEGKLDGVAFAGGTAQGQDLTIGSGSFIDGFEDGCIGMEIGETRDVEATFPDPYPNNTELSGKTAVFTVTVNSISVQETAELNDDYVAGLGIDGVNTLEEYKAYAKDILTEQQTQSYNSEKADKACTAAEENCEFKEVPQPIVDRMNNTLTANITSYASAYGVDIGSYVAAYYGGDADDYQATLLLQAEDMTKKYLMLQAIADQENITVSEAEAEEELQADAELYGQAVEDYREMIDEEAFREYLLTQKVLNFLSENAVVTVEQAE</sequence>
<proteinExistence type="predicted"/>
<dbReference type="PROSITE" id="PS50059">
    <property type="entry name" value="FKBP_PPIASE"/>
    <property type="match status" value="1"/>
</dbReference>
<evidence type="ECO:0000256" key="7">
    <source>
        <dbReference type="PROSITE-ProRule" id="PRU00277"/>
    </source>
</evidence>
<dbReference type="Proteomes" id="UP001652432">
    <property type="component" value="Unassembled WGS sequence"/>
</dbReference>
<feature type="compositionally biased region" description="Low complexity" evidence="8">
    <location>
        <begin position="27"/>
        <end position="42"/>
    </location>
</feature>
<evidence type="ECO:0000256" key="6">
    <source>
        <dbReference type="ARBA" id="ARBA00023306"/>
    </source>
</evidence>
<organism evidence="11 12">
    <name type="scientific">Suilimivivens aceti</name>
    <dbReference type="NCBI Taxonomy" id="2981774"/>
    <lineage>
        <taxon>Bacteria</taxon>
        <taxon>Bacillati</taxon>
        <taxon>Bacillota</taxon>
        <taxon>Clostridia</taxon>
        <taxon>Lachnospirales</taxon>
        <taxon>Lachnospiraceae</taxon>
        <taxon>Suilimivivens</taxon>
    </lineage>
</organism>
<comment type="caution">
    <text evidence="11">The sequence shown here is derived from an EMBL/GenBank/DDBJ whole genome shotgun (WGS) entry which is preliminary data.</text>
</comment>
<keyword evidence="3" id="KW-0132">Cell division</keyword>
<evidence type="ECO:0000256" key="8">
    <source>
        <dbReference type="SAM" id="MobiDB-lite"/>
    </source>
</evidence>
<dbReference type="EC" id="5.2.1.8" evidence="7"/>
<dbReference type="InterPro" id="IPR005215">
    <property type="entry name" value="Trig_fac"/>
</dbReference>
<dbReference type="SUPFAM" id="SSF54534">
    <property type="entry name" value="FKBP-like"/>
    <property type="match status" value="1"/>
</dbReference>
<evidence type="ECO:0000256" key="5">
    <source>
        <dbReference type="ARBA" id="ARBA00023235"/>
    </source>
</evidence>
<dbReference type="Gene3D" id="3.10.50.40">
    <property type="match status" value="1"/>
</dbReference>
<dbReference type="Pfam" id="PF00254">
    <property type="entry name" value="FKBP_C"/>
    <property type="match status" value="1"/>
</dbReference>
<feature type="domain" description="PPIase FKBP-type" evidence="10">
    <location>
        <begin position="108"/>
        <end position="191"/>
    </location>
</feature>
<evidence type="ECO:0000256" key="1">
    <source>
        <dbReference type="ARBA" id="ARBA00000971"/>
    </source>
</evidence>
<dbReference type="Gene3D" id="1.10.3120.10">
    <property type="entry name" value="Trigger factor, C-terminal domain"/>
    <property type="match status" value="1"/>
</dbReference>
<dbReference type="NCBIfam" id="TIGR00115">
    <property type="entry name" value="tig"/>
    <property type="match status" value="1"/>
</dbReference>
<keyword evidence="12" id="KW-1185">Reference proteome</keyword>
<dbReference type="InterPro" id="IPR027304">
    <property type="entry name" value="Trigger_fact/SurA_dom_sf"/>
</dbReference>
<dbReference type="InterPro" id="IPR001179">
    <property type="entry name" value="PPIase_FKBP_dom"/>
</dbReference>
<dbReference type="InterPro" id="IPR008880">
    <property type="entry name" value="Trigger_fac_C"/>
</dbReference>
<evidence type="ECO:0000256" key="2">
    <source>
        <dbReference type="ARBA" id="ARBA00004496"/>
    </source>
</evidence>
<dbReference type="EMBL" id="JAOQKJ010000001">
    <property type="protein sequence ID" value="MCU6742970.1"/>
    <property type="molecule type" value="Genomic_DNA"/>
</dbReference>
<feature type="chain" id="PRO_5046663578" description="peptidylprolyl isomerase" evidence="9">
    <location>
        <begin position="19"/>
        <end position="380"/>
    </location>
</feature>
<accession>A0ABT2SYE7</accession>
<dbReference type="Pfam" id="PF05698">
    <property type="entry name" value="Trigger_C"/>
    <property type="match status" value="1"/>
</dbReference>
<comment type="catalytic activity">
    <reaction evidence="1 7">
        <text>[protein]-peptidylproline (omega=180) = [protein]-peptidylproline (omega=0)</text>
        <dbReference type="Rhea" id="RHEA:16237"/>
        <dbReference type="Rhea" id="RHEA-COMP:10747"/>
        <dbReference type="Rhea" id="RHEA-COMP:10748"/>
        <dbReference type="ChEBI" id="CHEBI:83833"/>
        <dbReference type="ChEBI" id="CHEBI:83834"/>
        <dbReference type="EC" id="5.2.1.8"/>
    </reaction>
</comment>
<evidence type="ECO:0000259" key="10">
    <source>
        <dbReference type="PROSITE" id="PS50059"/>
    </source>
</evidence>